<organism evidence="2">
    <name type="scientific">Siphoviridae sp. ctgN495</name>
    <dbReference type="NCBI Taxonomy" id="2825608"/>
    <lineage>
        <taxon>Viruses</taxon>
        <taxon>Duplodnaviria</taxon>
        <taxon>Heunggongvirae</taxon>
        <taxon>Uroviricota</taxon>
        <taxon>Caudoviricetes</taxon>
    </lineage>
</organism>
<accession>A0A8S5UC95</accession>
<dbReference type="InterPro" id="IPR013378">
    <property type="entry name" value="InlB-like_B-rpt"/>
</dbReference>
<reference evidence="2" key="1">
    <citation type="journal article" date="2021" name="Proc. Natl. Acad. Sci. U.S.A.">
        <title>A Catalog of Tens of Thousands of Viruses from Human Metagenomes Reveals Hidden Associations with Chronic Diseases.</title>
        <authorList>
            <person name="Tisza M.J."/>
            <person name="Buck C.B."/>
        </authorList>
    </citation>
    <scope>NUCLEOTIDE SEQUENCE</scope>
    <source>
        <strain evidence="2">CtgN495</strain>
    </source>
</reference>
<evidence type="ECO:0000256" key="1">
    <source>
        <dbReference type="ARBA" id="ARBA00004196"/>
    </source>
</evidence>
<proteinExistence type="predicted"/>
<protein>
    <submittedName>
        <fullName evidence="2">Uncharacterized protein</fullName>
    </submittedName>
</protein>
<evidence type="ECO:0000313" key="2">
    <source>
        <dbReference type="EMBL" id="DAF92088.1"/>
    </source>
</evidence>
<sequence>MPQLSYSWHQDEWSYSAEGVLKKIGTFTNNTSKKIKISSVELYLGTLRGYVNSGTVFTGNGGSIDTYIQLGGNESDTKNVSNVCGTGGSGDNIWADTNSCQKYTFTISPITLSVGSSADLYIMTPSLSEGSTGKVLVMQKSTGRANYEEVQDTFTITYNANGYGTAPSSQTGQLPLTIKSGPSGYDQDLYLFNYWNTKSDGTGTTYNVGSSYNAQSNITLYAIWSYGSCYLANGGIIYQSPGLQYPEGASFEKDITWSTAYTRKVFIPSNDVWQVDFNQEETGEIFQYWADMSDGSGNKYYPGYQYTISGGHKFYAISNLPSYTVKWFDGYTDKVLKTMTVKQGTTIPKSEYPSEPVRQGYKFAGWYGDTTNIRGNLNVIAMWGDSPVWIMTTDGWKKYIPKEKK</sequence>
<comment type="subcellular location">
    <subcellularLocation>
        <location evidence="1">Cell envelope</location>
    </subcellularLocation>
</comment>
<name>A0A8S5UC95_9CAUD</name>
<dbReference type="InterPro" id="IPR042229">
    <property type="entry name" value="Listeria/Bacterioides_rpt_sf"/>
</dbReference>
<dbReference type="Pfam" id="PF09479">
    <property type="entry name" value="Flg_new"/>
    <property type="match status" value="2"/>
</dbReference>
<dbReference type="EMBL" id="BK016063">
    <property type="protein sequence ID" value="DAF92088.1"/>
    <property type="molecule type" value="Genomic_DNA"/>
</dbReference>
<dbReference type="Gene3D" id="2.60.40.4270">
    <property type="entry name" value="Listeria-Bacteroides repeat domain"/>
    <property type="match status" value="2"/>
</dbReference>